<organism evidence="2 3">
    <name type="scientific">Variovorax ginsengisoli</name>
    <dbReference type="NCBI Taxonomy" id="363844"/>
    <lineage>
        <taxon>Bacteria</taxon>
        <taxon>Pseudomonadati</taxon>
        <taxon>Pseudomonadota</taxon>
        <taxon>Betaproteobacteria</taxon>
        <taxon>Burkholderiales</taxon>
        <taxon>Comamonadaceae</taxon>
        <taxon>Variovorax</taxon>
    </lineage>
</organism>
<reference evidence="2 3" key="1">
    <citation type="submission" date="2023-07" db="EMBL/GenBank/DDBJ databases">
        <title>Sorghum-associated microbial communities from plants grown in Nebraska, USA.</title>
        <authorList>
            <person name="Schachtman D."/>
        </authorList>
    </citation>
    <scope>NUCLEOTIDE SEQUENCE [LARGE SCALE GENOMIC DNA]</scope>
    <source>
        <strain evidence="2 3">DS1607</strain>
    </source>
</reference>
<dbReference type="RefSeq" id="WP_307690884.1">
    <property type="nucleotide sequence ID" value="NZ_JAUSRO010000010.1"/>
</dbReference>
<dbReference type="Proteomes" id="UP001226867">
    <property type="component" value="Unassembled WGS sequence"/>
</dbReference>
<feature type="region of interest" description="Disordered" evidence="1">
    <location>
        <begin position="1"/>
        <end position="24"/>
    </location>
</feature>
<evidence type="ECO:0008006" key="4">
    <source>
        <dbReference type="Google" id="ProtNLM"/>
    </source>
</evidence>
<proteinExistence type="predicted"/>
<evidence type="ECO:0000256" key="1">
    <source>
        <dbReference type="SAM" id="MobiDB-lite"/>
    </source>
</evidence>
<protein>
    <recommendedName>
        <fullName evidence="4">ABC-type transport auxiliary lipoprotein component domain-containing protein</fullName>
    </recommendedName>
</protein>
<keyword evidence="3" id="KW-1185">Reference proteome</keyword>
<name>A0ABT9SCF8_9BURK</name>
<evidence type="ECO:0000313" key="2">
    <source>
        <dbReference type="EMBL" id="MDP9901097.1"/>
    </source>
</evidence>
<accession>A0ABT9SCF8</accession>
<evidence type="ECO:0000313" key="3">
    <source>
        <dbReference type="Proteomes" id="UP001226867"/>
    </source>
</evidence>
<sequence>MSYEEAPQPAARPNGPPVDEPLRLPQPCTLYLPKVEDARPNREFAGSYIFMLAAPGATPRGVQSVQSGDAAQWTRSALQSLQRYGFRTLESAPASPDAARQVSGDVSLRLAHGWSAGLNLVSHVVLRVTYHHAGEEVVREYHGMGTRTNWNNGNGEYMAVLNLGIDEALRSMAADAAALCTGQPLQAQGSPL</sequence>
<comment type="caution">
    <text evidence="2">The sequence shown here is derived from an EMBL/GenBank/DDBJ whole genome shotgun (WGS) entry which is preliminary data.</text>
</comment>
<gene>
    <name evidence="2" type="ORF">J2W36_003363</name>
</gene>
<dbReference type="EMBL" id="JAUSRO010000010">
    <property type="protein sequence ID" value="MDP9901097.1"/>
    <property type="molecule type" value="Genomic_DNA"/>
</dbReference>